<name>A0AA38RTJ6_9PEZI</name>
<dbReference type="EMBL" id="JANBVN010000046">
    <property type="protein sequence ID" value="KAJ9157024.1"/>
    <property type="molecule type" value="Genomic_DNA"/>
</dbReference>
<comment type="caution">
    <text evidence="1">The sequence shown here is derived from an EMBL/GenBank/DDBJ whole genome shotgun (WGS) entry which is preliminary data.</text>
</comment>
<organism evidence="1 2">
    <name type="scientific">Coniochaeta hoffmannii</name>
    <dbReference type="NCBI Taxonomy" id="91930"/>
    <lineage>
        <taxon>Eukaryota</taxon>
        <taxon>Fungi</taxon>
        <taxon>Dikarya</taxon>
        <taxon>Ascomycota</taxon>
        <taxon>Pezizomycotina</taxon>
        <taxon>Sordariomycetes</taxon>
        <taxon>Sordariomycetidae</taxon>
        <taxon>Coniochaetales</taxon>
        <taxon>Coniochaetaceae</taxon>
        <taxon>Coniochaeta</taxon>
    </lineage>
</organism>
<dbReference type="Gene3D" id="1.20.1280.50">
    <property type="match status" value="1"/>
</dbReference>
<dbReference type="InterPro" id="IPR036047">
    <property type="entry name" value="F-box-like_dom_sf"/>
</dbReference>
<evidence type="ECO:0008006" key="3">
    <source>
        <dbReference type="Google" id="ProtNLM"/>
    </source>
</evidence>
<dbReference type="Proteomes" id="UP001174691">
    <property type="component" value="Unassembled WGS sequence"/>
</dbReference>
<gene>
    <name evidence="1" type="ORF">NKR19_g3944</name>
</gene>
<sequence>MDTILSQQFLGLGQDSHLRKQNLLNLIPCLTHQEVRDLMAGLSKVEMQTDILSRLPPELRLNIAGQLGNFDVFPLLNVSRHWRAMWLQPDMLRIAADHCRYIDLSLLTDETSGGIIPEEWIALQYEILRRRRRRFLGRFSSATVVRHDIGDGHECKTKRVFRSPSIVQYGRDLELKALGDKLVVAGTSRVMFVWHLESNQGSQVLLPQQPSCCVTRGEYVAFLRRDSALLWKFGCELTALDLDPVLDSNQRISNAWADVASSYTMGIFFHPSEKGTLYISVCFTYVRQVAIHKFTSAGYSGVHEINLREIELETEENQRYPLKAQSHEWDASTQTLKSLYANSDFILDLPSFLECPGYSSWNLDPHHIFQDDDFIILFHRHGYTAWDFRAEPART</sequence>
<evidence type="ECO:0000313" key="1">
    <source>
        <dbReference type="EMBL" id="KAJ9157024.1"/>
    </source>
</evidence>
<proteinExistence type="predicted"/>
<accession>A0AA38RTJ6</accession>
<dbReference type="SUPFAM" id="SSF81383">
    <property type="entry name" value="F-box domain"/>
    <property type="match status" value="1"/>
</dbReference>
<evidence type="ECO:0000313" key="2">
    <source>
        <dbReference type="Proteomes" id="UP001174691"/>
    </source>
</evidence>
<dbReference type="AlphaFoldDB" id="A0AA38RTJ6"/>
<reference evidence="1" key="1">
    <citation type="submission" date="2022-07" db="EMBL/GenBank/DDBJ databases">
        <title>Fungi with potential for degradation of polypropylene.</title>
        <authorList>
            <person name="Gostincar C."/>
        </authorList>
    </citation>
    <scope>NUCLEOTIDE SEQUENCE</scope>
    <source>
        <strain evidence="1">EXF-13287</strain>
    </source>
</reference>
<keyword evidence="2" id="KW-1185">Reference proteome</keyword>
<protein>
    <recommendedName>
        <fullName evidence="3">F-box domain-containing protein</fullName>
    </recommendedName>
</protein>